<protein>
    <submittedName>
        <fullName evidence="1">Uncharacterized protein</fullName>
    </submittedName>
</protein>
<dbReference type="AlphaFoldDB" id="X1N5B1"/>
<comment type="caution">
    <text evidence="1">The sequence shown here is derived from an EMBL/GenBank/DDBJ whole genome shotgun (WGS) entry which is preliminary data.</text>
</comment>
<sequence length="59" mass="6781">MAWIVKMLKSAEPPINTKKFIAIGAYNQAVSVTKIREYLNLLKDMEVLEEEGEELKWLG</sequence>
<gene>
    <name evidence="1" type="ORF">S06H3_48078</name>
</gene>
<dbReference type="EMBL" id="BARV01030251">
    <property type="protein sequence ID" value="GAI39207.1"/>
    <property type="molecule type" value="Genomic_DNA"/>
</dbReference>
<proteinExistence type="predicted"/>
<reference evidence="1" key="1">
    <citation type="journal article" date="2014" name="Front. Microbiol.">
        <title>High frequency of phylogenetically diverse reductive dehalogenase-homologous genes in deep subseafloor sedimentary metagenomes.</title>
        <authorList>
            <person name="Kawai M."/>
            <person name="Futagami T."/>
            <person name="Toyoda A."/>
            <person name="Takaki Y."/>
            <person name="Nishi S."/>
            <person name="Hori S."/>
            <person name="Arai W."/>
            <person name="Tsubouchi T."/>
            <person name="Morono Y."/>
            <person name="Uchiyama I."/>
            <person name="Ito T."/>
            <person name="Fujiyama A."/>
            <person name="Inagaki F."/>
            <person name="Takami H."/>
        </authorList>
    </citation>
    <scope>NUCLEOTIDE SEQUENCE</scope>
    <source>
        <strain evidence="1">Expedition CK06-06</strain>
    </source>
</reference>
<evidence type="ECO:0000313" key="1">
    <source>
        <dbReference type="EMBL" id="GAI39207.1"/>
    </source>
</evidence>
<organism evidence="1">
    <name type="scientific">marine sediment metagenome</name>
    <dbReference type="NCBI Taxonomy" id="412755"/>
    <lineage>
        <taxon>unclassified sequences</taxon>
        <taxon>metagenomes</taxon>
        <taxon>ecological metagenomes</taxon>
    </lineage>
</organism>
<name>X1N5B1_9ZZZZ</name>
<accession>X1N5B1</accession>